<protein>
    <submittedName>
        <fullName evidence="3">VWA domain-containing protein</fullName>
    </submittedName>
</protein>
<feature type="domain" description="VWFA" evidence="2">
    <location>
        <begin position="179"/>
        <end position="403"/>
    </location>
</feature>
<dbReference type="InterPro" id="IPR002035">
    <property type="entry name" value="VWF_A"/>
</dbReference>
<dbReference type="PROSITE" id="PS50234">
    <property type="entry name" value="VWFA"/>
    <property type="match status" value="1"/>
</dbReference>
<dbReference type="InterPro" id="IPR036465">
    <property type="entry name" value="vWFA_dom_sf"/>
</dbReference>
<gene>
    <name evidence="3" type="ORF">FE840_000385</name>
</gene>
<keyword evidence="1" id="KW-0472">Membrane</keyword>
<sequence>MMTDTKRQKPLLKRLMKDRGGNFGVMSAILIPVVFATAGVAMDLNRMVNLRSALQDSADAAAMAAASAMASDGISEQKAIEMAKDFMASQFKNVITPNNADLENNEKGGTDAGEELKDTAISTAQKIKDEGASKTFEVTISGRYNVELTGLTRLLGWKTAPISVSSTAQSTTESKNALSMFLVLDRSGSMAWDTEQVNEAEPTKTISEHCGWDWRGNRWVARYCDRTVTNYVTKMEALKLAVANLVDVLNEADPQKKLVRTAAISYHSSMQQPTKLEWGTKKAMEYVQALPASGGTDSSDAMARAYRDISDASEYAAHKNMNGQTNPGRFIVFMTDGDNNQQIADTETLATCDEAKLNNVEVFTVAFMAPDRGRNLLKQCATKTSNYYDANNAAELVAAFKDIGQKASEATVRLTN</sequence>
<evidence type="ECO:0000256" key="1">
    <source>
        <dbReference type="SAM" id="Phobius"/>
    </source>
</evidence>
<evidence type="ECO:0000313" key="3">
    <source>
        <dbReference type="EMBL" id="QLF68137.1"/>
    </source>
</evidence>
<dbReference type="Pfam" id="PF00092">
    <property type="entry name" value="VWA"/>
    <property type="match status" value="1"/>
</dbReference>
<dbReference type="EMBL" id="CP058350">
    <property type="protein sequence ID" value="QLF68137.1"/>
    <property type="molecule type" value="Genomic_DNA"/>
</dbReference>
<feature type="transmembrane region" description="Helical" evidence="1">
    <location>
        <begin position="21"/>
        <end position="42"/>
    </location>
</feature>
<reference evidence="3 4" key="1">
    <citation type="submission" date="2020-06" db="EMBL/GenBank/DDBJ databases">
        <title>Genome sequence of Rhizobium sp strain ADMK78.</title>
        <authorList>
            <person name="Rahi P."/>
        </authorList>
    </citation>
    <scope>NUCLEOTIDE SEQUENCE [LARGE SCALE GENOMIC DNA]</scope>
    <source>
        <strain evidence="3 4">ADMK78</strain>
    </source>
</reference>
<keyword evidence="1" id="KW-0812">Transmembrane</keyword>
<dbReference type="Proteomes" id="UP000308530">
    <property type="component" value="Chromosome"/>
</dbReference>
<dbReference type="Gene3D" id="3.40.50.410">
    <property type="entry name" value="von Willebrand factor, type A domain"/>
    <property type="match status" value="1"/>
</dbReference>
<keyword evidence="4" id="KW-1185">Reference proteome</keyword>
<dbReference type="SUPFAM" id="SSF53300">
    <property type="entry name" value="vWA-like"/>
    <property type="match status" value="1"/>
</dbReference>
<dbReference type="SMART" id="SM00327">
    <property type="entry name" value="VWA"/>
    <property type="match status" value="1"/>
</dbReference>
<dbReference type="RefSeq" id="WP_179028196.1">
    <property type="nucleotide sequence ID" value="NZ_CP058350.1"/>
</dbReference>
<proteinExistence type="predicted"/>
<dbReference type="Pfam" id="PF13400">
    <property type="entry name" value="Tad"/>
    <property type="match status" value="1"/>
</dbReference>
<dbReference type="InterPro" id="IPR028087">
    <property type="entry name" value="Tad_N"/>
</dbReference>
<name>A0ABX6QIL6_9HYPH</name>
<dbReference type="CDD" id="cd00198">
    <property type="entry name" value="vWFA"/>
    <property type="match status" value="1"/>
</dbReference>
<keyword evidence="1" id="KW-1133">Transmembrane helix</keyword>
<organism evidence="3 4">
    <name type="scientific">Peteryoungia desertarenae</name>
    <dbReference type="NCBI Taxonomy" id="1813451"/>
    <lineage>
        <taxon>Bacteria</taxon>
        <taxon>Pseudomonadati</taxon>
        <taxon>Pseudomonadota</taxon>
        <taxon>Alphaproteobacteria</taxon>
        <taxon>Hyphomicrobiales</taxon>
        <taxon>Rhizobiaceae</taxon>
        <taxon>Peteryoungia</taxon>
    </lineage>
</organism>
<evidence type="ECO:0000313" key="4">
    <source>
        <dbReference type="Proteomes" id="UP000308530"/>
    </source>
</evidence>
<evidence type="ECO:0000259" key="2">
    <source>
        <dbReference type="PROSITE" id="PS50234"/>
    </source>
</evidence>
<accession>A0ABX6QIL6</accession>